<evidence type="ECO:0000313" key="3">
    <source>
        <dbReference type="Proteomes" id="UP001276659"/>
    </source>
</evidence>
<name>A0AAE0DPF3_9LECA</name>
<dbReference type="EMBL" id="JASNWA010000003">
    <property type="protein sequence ID" value="KAK3177912.1"/>
    <property type="molecule type" value="Genomic_DNA"/>
</dbReference>
<dbReference type="AlphaFoldDB" id="A0AAE0DPF3"/>
<protein>
    <submittedName>
        <fullName evidence="2">Uncharacterized protein</fullName>
    </submittedName>
</protein>
<feature type="region of interest" description="Disordered" evidence="1">
    <location>
        <begin position="425"/>
        <end position="454"/>
    </location>
</feature>
<organism evidence="2 3">
    <name type="scientific">Lepraria neglecta</name>
    <dbReference type="NCBI Taxonomy" id="209136"/>
    <lineage>
        <taxon>Eukaryota</taxon>
        <taxon>Fungi</taxon>
        <taxon>Dikarya</taxon>
        <taxon>Ascomycota</taxon>
        <taxon>Pezizomycotina</taxon>
        <taxon>Lecanoromycetes</taxon>
        <taxon>OSLEUM clade</taxon>
        <taxon>Lecanoromycetidae</taxon>
        <taxon>Lecanorales</taxon>
        <taxon>Lecanorineae</taxon>
        <taxon>Stereocaulaceae</taxon>
        <taxon>Lepraria</taxon>
    </lineage>
</organism>
<comment type="caution">
    <text evidence="2">The sequence shown here is derived from an EMBL/GenBank/DDBJ whole genome shotgun (WGS) entry which is preliminary data.</text>
</comment>
<feature type="compositionally biased region" description="Acidic residues" evidence="1">
    <location>
        <begin position="437"/>
        <end position="454"/>
    </location>
</feature>
<evidence type="ECO:0000313" key="2">
    <source>
        <dbReference type="EMBL" id="KAK3177912.1"/>
    </source>
</evidence>
<accession>A0AAE0DPF3</accession>
<sequence length="454" mass="51807">MDNCAFLRLPRELRDRIYKNLVSVKYTKTPKDAQAGCRSAASRYDWNLDPTILRVNKQIHEETREIMARDNDFVVVQRTVAELEQTESDYGAEDEGIMVYNVKLWPGKGTMVANVPGERMRIWLGIHGRTVVGPLYVMLAEELRDFCVGLSSFVDSNGQYRISDVDASITLKPAAEWDTLGVKKERQDALLQPLAKLRFLRSAQILGVESEVEEQYREQMTRLEFDEHVVYNTINELISSGDDARGIGHFDVATAYYQRASEYFHHFAKQARGVFSDPADPHVFAFKIMQHRALNWIEDNKFHDALGCAQIALQLTNQLFLANAPVTSPPTDANGRISRGTLRQWTCNCIKDGAERYGQRIKCEDIGRVYYYRSISGRLLLGEKATEKADEDKYTAIGCCVVSETATDEENIPKELMELEIRTMERLGANDGGDLGEKDEEDEWEDEEWEDEED</sequence>
<gene>
    <name evidence="2" type="ORF">OEA41_000044</name>
</gene>
<dbReference type="Proteomes" id="UP001276659">
    <property type="component" value="Unassembled WGS sequence"/>
</dbReference>
<proteinExistence type="predicted"/>
<evidence type="ECO:0000256" key="1">
    <source>
        <dbReference type="SAM" id="MobiDB-lite"/>
    </source>
</evidence>
<keyword evidence="3" id="KW-1185">Reference proteome</keyword>
<reference evidence="2" key="1">
    <citation type="submission" date="2022-11" db="EMBL/GenBank/DDBJ databases">
        <title>Chromosomal genome sequence assembly and mating type (MAT) locus characterization of the leprose asexual lichenized fungus Lepraria neglecta (Nyl.) Erichsen.</title>
        <authorList>
            <person name="Allen J.L."/>
            <person name="Pfeffer B."/>
        </authorList>
    </citation>
    <scope>NUCLEOTIDE SEQUENCE</scope>
    <source>
        <strain evidence="2">Allen 5258</strain>
    </source>
</reference>